<keyword evidence="1" id="KW-0732">Signal</keyword>
<evidence type="ECO:0000313" key="2">
    <source>
        <dbReference type="EMBL" id="PTX57441.1"/>
    </source>
</evidence>
<reference evidence="2 3" key="1">
    <citation type="submission" date="2018-04" db="EMBL/GenBank/DDBJ databases">
        <title>Genomic Encyclopedia of Archaeal and Bacterial Type Strains, Phase II (KMG-II): from individual species to whole genera.</title>
        <authorList>
            <person name="Goeker M."/>
        </authorList>
    </citation>
    <scope>NUCLEOTIDE SEQUENCE [LARGE SCALE GENOMIC DNA]</scope>
    <source>
        <strain evidence="2 3">DSM 100977</strain>
    </source>
</reference>
<evidence type="ECO:0000256" key="1">
    <source>
        <dbReference type="SAM" id="SignalP"/>
    </source>
</evidence>
<keyword evidence="3" id="KW-1185">Reference proteome</keyword>
<protein>
    <submittedName>
        <fullName evidence="2">Putative secreted protein</fullName>
    </submittedName>
</protein>
<accession>A0A2T6BN04</accession>
<gene>
    <name evidence="2" type="ORF">C8N43_2111</name>
</gene>
<dbReference type="AlphaFoldDB" id="A0A2T6BN04"/>
<proteinExistence type="predicted"/>
<sequence length="205" mass="20977">MMKFLAATVAATVLATSAMATPINPDVLERNARGGDYPESSAGAFPNIGVGAIGQTSVVGDLVGECVALQTDGCDSGNDPEDVFEFEIGAGTKLTGLSIIVEGSGPSGFLLAADIFQIGTSFEIINDISLNTTVGLLGGQMLGQGTYRFVVGGFISTELGDWGGDYRLTGTVAALNVPEPVPLPASLPLLLAGIGGLAYLRRHRT</sequence>
<comment type="caution">
    <text evidence="2">The sequence shown here is derived from an EMBL/GenBank/DDBJ whole genome shotgun (WGS) entry which is preliminary data.</text>
</comment>
<dbReference type="EMBL" id="QBKS01000001">
    <property type="protein sequence ID" value="PTX57441.1"/>
    <property type="molecule type" value="Genomic_DNA"/>
</dbReference>
<feature type="signal peptide" evidence="1">
    <location>
        <begin position="1"/>
        <end position="20"/>
    </location>
</feature>
<dbReference type="Proteomes" id="UP000243978">
    <property type="component" value="Unassembled WGS sequence"/>
</dbReference>
<name>A0A2T6BN04_9RHOB</name>
<feature type="chain" id="PRO_5015499688" evidence="1">
    <location>
        <begin position="21"/>
        <end position="205"/>
    </location>
</feature>
<evidence type="ECO:0000313" key="3">
    <source>
        <dbReference type="Proteomes" id="UP000243978"/>
    </source>
</evidence>
<dbReference type="NCBIfam" id="TIGR03370">
    <property type="entry name" value="VPLPA-CTERM"/>
    <property type="match status" value="1"/>
</dbReference>
<dbReference type="InterPro" id="IPR022472">
    <property type="entry name" value="VPLPA-CTERM"/>
</dbReference>
<organism evidence="2 3">
    <name type="scientific">Litoreibacter ponti</name>
    <dbReference type="NCBI Taxonomy" id="1510457"/>
    <lineage>
        <taxon>Bacteria</taxon>
        <taxon>Pseudomonadati</taxon>
        <taxon>Pseudomonadota</taxon>
        <taxon>Alphaproteobacteria</taxon>
        <taxon>Rhodobacterales</taxon>
        <taxon>Roseobacteraceae</taxon>
        <taxon>Litoreibacter</taxon>
    </lineage>
</organism>